<dbReference type="Proteomes" id="UP001595715">
    <property type="component" value="Unassembled WGS sequence"/>
</dbReference>
<evidence type="ECO:0000313" key="3">
    <source>
        <dbReference type="Proteomes" id="UP001595715"/>
    </source>
</evidence>
<dbReference type="Pfam" id="PF00583">
    <property type="entry name" value="Acetyltransf_1"/>
    <property type="match status" value="1"/>
</dbReference>
<dbReference type="Gene3D" id="3.40.630.30">
    <property type="match status" value="1"/>
</dbReference>
<sequence>MTIRVESALFPLADYEDQEEVKRLLALCVWPEPSSRERAWARYRDEACGLFGRLGESGLVGLIGIREVRVGEYELLHLAVRPSDRSRGIGSGMIAEWMRTRQAVQLTAETDAEAVGYYAKVGFRVYSLGEEYPGTERFRCVLRKREPCCEG</sequence>
<keyword evidence="3" id="KW-1185">Reference proteome</keyword>
<dbReference type="EMBL" id="JBHSAM010000034">
    <property type="protein sequence ID" value="MFC4103398.1"/>
    <property type="molecule type" value="Genomic_DNA"/>
</dbReference>
<dbReference type="RefSeq" id="WP_377721964.1">
    <property type="nucleotide sequence ID" value="NZ_JBHSAM010000034.1"/>
</dbReference>
<keyword evidence="2" id="KW-0808">Transferase</keyword>
<accession>A0ABV8KBH4</accession>
<evidence type="ECO:0000313" key="2">
    <source>
        <dbReference type="EMBL" id="MFC4103398.1"/>
    </source>
</evidence>
<protein>
    <submittedName>
        <fullName evidence="2">GNAT family N-acetyltransferase</fullName>
        <ecNumber evidence="2">2.3.1.-</ecNumber>
    </submittedName>
</protein>
<dbReference type="EC" id="2.3.1.-" evidence="2"/>
<organism evidence="2 3">
    <name type="scientific">Paenibacillus xanthanilyticus</name>
    <dbReference type="NCBI Taxonomy" id="1783531"/>
    <lineage>
        <taxon>Bacteria</taxon>
        <taxon>Bacillati</taxon>
        <taxon>Bacillota</taxon>
        <taxon>Bacilli</taxon>
        <taxon>Bacillales</taxon>
        <taxon>Paenibacillaceae</taxon>
        <taxon>Paenibacillus</taxon>
    </lineage>
</organism>
<dbReference type="PROSITE" id="PS51186">
    <property type="entry name" value="GNAT"/>
    <property type="match status" value="1"/>
</dbReference>
<keyword evidence="2" id="KW-0012">Acyltransferase</keyword>
<feature type="domain" description="N-acetyltransferase" evidence="1">
    <location>
        <begin position="1"/>
        <end position="147"/>
    </location>
</feature>
<evidence type="ECO:0000259" key="1">
    <source>
        <dbReference type="PROSITE" id="PS51186"/>
    </source>
</evidence>
<dbReference type="InterPro" id="IPR000182">
    <property type="entry name" value="GNAT_dom"/>
</dbReference>
<comment type="caution">
    <text evidence="2">The sequence shown here is derived from an EMBL/GenBank/DDBJ whole genome shotgun (WGS) entry which is preliminary data.</text>
</comment>
<reference evidence="3" key="1">
    <citation type="journal article" date="2019" name="Int. J. Syst. Evol. Microbiol.">
        <title>The Global Catalogue of Microorganisms (GCM) 10K type strain sequencing project: providing services to taxonomists for standard genome sequencing and annotation.</title>
        <authorList>
            <consortium name="The Broad Institute Genomics Platform"/>
            <consortium name="The Broad Institute Genome Sequencing Center for Infectious Disease"/>
            <person name="Wu L."/>
            <person name="Ma J."/>
        </authorList>
    </citation>
    <scope>NUCLEOTIDE SEQUENCE [LARGE SCALE GENOMIC DNA]</scope>
    <source>
        <strain evidence="3">IBRC-M 10987</strain>
    </source>
</reference>
<dbReference type="GO" id="GO:0016746">
    <property type="term" value="F:acyltransferase activity"/>
    <property type="evidence" value="ECO:0007669"/>
    <property type="project" value="UniProtKB-KW"/>
</dbReference>
<dbReference type="InterPro" id="IPR016181">
    <property type="entry name" value="Acyl_CoA_acyltransferase"/>
</dbReference>
<dbReference type="SUPFAM" id="SSF55729">
    <property type="entry name" value="Acyl-CoA N-acyltransferases (Nat)"/>
    <property type="match status" value="1"/>
</dbReference>
<name>A0ABV8KBH4_9BACL</name>
<proteinExistence type="predicted"/>
<gene>
    <name evidence="2" type="ORF">ACFOZ8_27620</name>
</gene>